<evidence type="ECO:0000313" key="4">
    <source>
        <dbReference type="EMBL" id="RFC68267.1"/>
    </source>
</evidence>
<evidence type="ECO:0000256" key="1">
    <source>
        <dbReference type="ARBA" id="ARBA00007177"/>
    </source>
</evidence>
<name>A0A371XGA7_9HYPH</name>
<comment type="similarity">
    <text evidence="1 3">Belongs to the UreD family.</text>
</comment>
<dbReference type="EMBL" id="QURN01000005">
    <property type="protein sequence ID" value="RFC68267.1"/>
    <property type="molecule type" value="Genomic_DNA"/>
</dbReference>
<dbReference type="PANTHER" id="PTHR33643">
    <property type="entry name" value="UREASE ACCESSORY PROTEIN D"/>
    <property type="match status" value="1"/>
</dbReference>
<comment type="function">
    <text evidence="3">Required for maturation of urease via the functional incorporation of the urease nickel metallocenter.</text>
</comment>
<keyword evidence="3" id="KW-0996">Nickel insertion</keyword>
<evidence type="ECO:0000256" key="2">
    <source>
        <dbReference type="ARBA" id="ARBA00023186"/>
    </source>
</evidence>
<comment type="subunit">
    <text evidence="3">UreD, UreF and UreG form a complex that acts as a GTP-hydrolysis-dependent molecular chaperone, activating the urease apoprotein by helping to assemble the nickel containing metallocenter of UreC. The UreE protein probably delivers the nickel.</text>
</comment>
<dbReference type="PANTHER" id="PTHR33643:SF1">
    <property type="entry name" value="UREASE ACCESSORY PROTEIN D"/>
    <property type="match status" value="1"/>
</dbReference>
<keyword evidence="3" id="KW-0963">Cytoplasm</keyword>
<keyword evidence="2 3" id="KW-0143">Chaperone</keyword>
<accession>A0A371XGA7</accession>
<proteinExistence type="inferred from homology"/>
<dbReference type="GO" id="GO:0005737">
    <property type="term" value="C:cytoplasm"/>
    <property type="evidence" value="ECO:0007669"/>
    <property type="project" value="UniProtKB-SubCell"/>
</dbReference>
<protein>
    <recommendedName>
        <fullName evidence="3">Urease accessory protein UreD</fullName>
    </recommendedName>
</protein>
<evidence type="ECO:0000313" key="5">
    <source>
        <dbReference type="Proteomes" id="UP000262379"/>
    </source>
</evidence>
<comment type="subcellular location">
    <subcellularLocation>
        <location evidence="3">Cytoplasm</location>
    </subcellularLocation>
</comment>
<evidence type="ECO:0000256" key="3">
    <source>
        <dbReference type="HAMAP-Rule" id="MF_01384"/>
    </source>
</evidence>
<sequence>MAKPHAWTIQMYADILCSETPATKLRMQRAEGLVRVALHRKAGATRVRELLQSGCTKLRLPTKLVSQASQEAILINTAGGLTGGDRIETEILAVNGSDAIVTTQACERIYRSTGDMATVATRLTVEENARLAWLPQETILFNEGRLARTLDVQLHANAELLAVEAVLFGRKAMNEAVRCGSFHDRWRIRRDGKLVFADDVRLEGNIAEKLARPCFFGNQMAMATLLLIGDDTEQLLQPVREAIDDLGGATAFEGKLVARMTAPDSLVLRRHLEPALAILMRGRTLPKVWQI</sequence>
<dbReference type="HAMAP" id="MF_01384">
    <property type="entry name" value="UreD"/>
    <property type="match status" value="1"/>
</dbReference>
<dbReference type="GO" id="GO:0016151">
    <property type="term" value="F:nickel cation binding"/>
    <property type="evidence" value="ECO:0007669"/>
    <property type="project" value="UniProtKB-UniRule"/>
</dbReference>
<dbReference type="Proteomes" id="UP000262379">
    <property type="component" value="Unassembled WGS sequence"/>
</dbReference>
<organism evidence="4 5">
    <name type="scientific">Mesorhizobium denitrificans</name>
    <dbReference type="NCBI Taxonomy" id="2294114"/>
    <lineage>
        <taxon>Bacteria</taxon>
        <taxon>Pseudomonadati</taxon>
        <taxon>Pseudomonadota</taxon>
        <taxon>Alphaproteobacteria</taxon>
        <taxon>Hyphomicrobiales</taxon>
        <taxon>Phyllobacteriaceae</taxon>
        <taxon>Mesorhizobium</taxon>
    </lineage>
</organism>
<dbReference type="Pfam" id="PF01774">
    <property type="entry name" value="UreD"/>
    <property type="match status" value="1"/>
</dbReference>
<comment type="caution">
    <text evidence="4">The sequence shown here is derived from an EMBL/GenBank/DDBJ whole genome shotgun (WGS) entry which is preliminary data.</text>
</comment>
<dbReference type="AlphaFoldDB" id="A0A371XGA7"/>
<dbReference type="InterPro" id="IPR002669">
    <property type="entry name" value="UreD"/>
</dbReference>
<keyword evidence="5" id="KW-1185">Reference proteome</keyword>
<reference evidence="5" key="1">
    <citation type="submission" date="2018-08" db="EMBL/GenBank/DDBJ databases">
        <authorList>
            <person name="Im W.T."/>
        </authorList>
    </citation>
    <scope>NUCLEOTIDE SEQUENCE [LARGE SCALE GENOMIC DNA]</scope>
    <source>
        <strain evidence="5">LA-28</strain>
    </source>
</reference>
<gene>
    <name evidence="3" type="primary">ureD</name>
    <name evidence="4" type="ORF">DY251_08370</name>
</gene>